<sequence>MTIDLRASTDCEVLRAAKVLARIDEAAREARVHYLVVGATARSLISFDLLGGSPQRQTRDIDIAAEVGSWDEFGSLVRKLDRCGNSAHKFIVEGTEVDVVPYGGIEQEDRTITWPDDHAMNVLGFREAVGTAQTVLLPDGVTVRIPSIPALALLKIFAWRDRHRDDTRDALDLATMIEWYSSGKYEDRLYGEDYDAFEKFDYDLSPAGAWLLGSHIPVLLDGKGITELLRILDDPELMGRLAKDMGSPRSELVLQAMGRGVRDAVDETEQAQFE</sequence>
<reference evidence="2" key="1">
    <citation type="journal article" date="2019" name="Int. J. Syst. Evol. Microbiol.">
        <title>The Global Catalogue of Microorganisms (GCM) 10K type strain sequencing project: providing services to taxonomists for standard genome sequencing and annotation.</title>
        <authorList>
            <consortium name="The Broad Institute Genomics Platform"/>
            <consortium name="The Broad Institute Genome Sequencing Center for Infectious Disease"/>
            <person name="Wu L."/>
            <person name="Ma J."/>
        </authorList>
    </citation>
    <scope>NUCLEOTIDE SEQUENCE [LARGE SCALE GENOMIC DNA]</scope>
    <source>
        <strain evidence="2">CGMCC 4.7246</strain>
    </source>
</reference>
<evidence type="ECO:0000313" key="1">
    <source>
        <dbReference type="EMBL" id="MFC6089562.1"/>
    </source>
</evidence>
<comment type="caution">
    <text evidence="1">The sequence shown here is derived from an EMBL/GenBank/DDBJ whole genome shotgun (WGS) entry which is preliminary data.</text>
</comment>
<keyword evidence="1" id="KW-0808">Transferase</keyword>
<dbReference type="GO" id="GO:0016740">
    <property type="term" value="F:transferase activity"/>
    <property type="evidence" value="ECO:0007669"/>
    <property type="project" value="UniProtKB-KW"/>
</dbReference>
<protein>
    <submittedName>
        <fullName evidence="1">Nucleotidyl transferase AbiEii/AbiGii toxin family protein</fullName>
    </submittedName>
</protein>
<dbReference type="InterPro" id="IPR014942">
    <property type="entry name" value="AbiEii"/>
</dbReference>
<proteinExistence type="predicted"/>
<evidence type="ECO:0000313" key="2">
    <source>
        <dbReference type="Proteomes" id="UP001596220"/>
    </source>
</evidence>
<dbReference type="EMBL" id="JBHSQO010000007">
    <property type="protein sequence ID" value="MFC6089562.1"/>
    <property type="molecule type" value="Genomic_DNA"/>
</dbReference>
<gene>
    <name evidence="1" type="ORF">ACFP3R_09805</name>
</gene>
<dbReference type="RefSeq" id="WP_380634836.1">
    <property type="nucleotide sequence ID" value="NZ_JBHSQO010000007.1"/>
</dbReference>
<accession>A0ABW1P4A7</accession>
<dbReference type="SUPFAM" id="SSF81301">
    <property type="entry name" value="Nucleotidyltransferase"/>
    <property type="match status" value="1"/>
</dbReference>
<keyword evidence="2" id="KW-1185">Reference proteome</keyword>
<dbReference type="Proteomes" id="UP001596220">
    <property type="component" value="Unassembled WGS sequence"/>
</dbReference>
<name>A0ABW1P4A7_9PSEU</name>
<organism evidence="1 2">
    <name type="scientific">Saccharothrix lopnurensis</name>
    <dbReference type="NCBI Taxonomy" id="1670621"/>
    <lineage>
        <taxon>Bacteria</taxon>
        <taxon>Bacillati</taxon>
        <taxon>Actinomycetota</taxon>
        <taxon>Actinomycetes</taxon>
        <taxon>Pseudonocardiales</taxon>
        <taxon>Pseudonocardiaceae</taxon>
        <taxon>Saccharothrix</taxon>
    </lineage>
</organism>
<dbReference type="Pfam" id="PF08843">
    <property type="entry name" value="AbiEii"/>
    <property type="match status" value="1"/>
</dbReference>
<dbReference type="InterPro" id="IPR043519">
    <property type="entry name" value="NT_sf"/>
</dbReference>